<feature type="compositionally biased region" description="Polar residues" evidence="2">
    <location>
        <begin position="258"/>
        <end position="268"/>
    </location>
</feature>
<feature type="region of interest" description="Disordered" evidence="2">
    <location>
        <begin position="374"/>
        <end position="400"/>
    </location>
</feature>
<organism evidence="3 4">
    <name type="scientific">Galdieria yellowstonensis</name>
    <dbReference type="NCBI Taxonomy" id="3028027"/>
    <lineage>
        <taxon>Eukaryota</taxon>
        <taxon>Rhodophyta</taxon>
        <taxon>Bangiophyceae</taxon>
        <taxon>Galdieriales</taxon>
        <taxon>Galdieriaceae</taxon>
        <taxon>Galdieria</taxon>
    </lineage>
</organism>
<feature type="coiled-coil region" evidence="1">
    <location>
        <begin position="418"/>
        <end position="445"/>
    </location>
</feature>
<proteinExistence type="predicted"/>
<sequence>MNSFQESHKSNPQRQSLGVSSFMDSQVDKNSTDITAQLQELIEERLDPSVVHMETLRQALVSVRNVCIMRERETNKSKFGNHEDWSVTQDIVVCLPRLATAIRKKFLEAGSSVELKIESYQTLCEISRLLIAEDYEFDEIFHIWRQRMAPIAFEDASSEESAWTKWAVKFLSLLIPDMSYSVLQDEESKKYVEWIANFPKSQQLAPKLNIILRRATDLKDTNDQLLSRRAANMISTWSALLMKMQRYSQDNESRESAVDTSVSHSEMLSKTPHDTKSRKENEAYSEDSQEVFHTPPSSKYRHKEESKLPRSAKKNLDSDDFAWITHNQADVIEEFATSVRKHAEIVARMSNIGCLDNEMPVEKDFSNLSLKESHVENQLEPNQCNEHDKENDKPRKDSKVEYSQELKALHEQVTKRALEEAGIVIEEYQNLLNKYQAEFRAKIELEHVVQQYEATLRKTISQSQSQMNVRLMTLETEKRKLTAELMAMKEAQQQKLSSKDSVSTEQMNEKDEKIRKQEELVKNLQNELWKVEKDYHSLRSDAEMKLSQAFKQVCLYRDEYLKQSKALHDLQDEVSSWKKSLEESNAEIVKYKQERQKALEEKEKLQDAILEVKRKVESLETQATSWKRQYEEKCSTCLQLQAEVETLQNWKGQQENVENELYDTKKQLESLQQAWKEVSDENQRLKVRVYDQSQELEHLKTTKNSESLNEKDTIVQKLQSEIEAKTKENKQLGELCEELLSKLEGLEKKQSRLEYAQEYH</sequence>
<feature type="region of interest" description="Disordered" evidence="2">
    <location>
        <begin position="492"/>
        <end position="513"/>
    </location>
</feature>
<feature type="compositionally biased region" description="Basic and acidic residues" evidence="2">
    <location>
        <begin position="385"/>
        <end position="400"/>
    </location>
</feature>
<reference evidence="3 4" key="1">
    <citation type="submission" date="2022-07" db="EMBL/GenBank/DDBJ databases">
        <title>Genome-wide signatures of adaptation to extreme environments.</title>
        <authorList>
            <person name="Cho C.H."/>
            <person name="Yoon H.S."/>
        </authorList>
    </citation>
    <scope>NUCLEOTIDE SEQUENCE [LARGE SCALE GENOMIC DNA]</scope>
    <source>
        <strain evidence="3 4">108.79 E11</strain>
    </source>
</reference>
<keyword evidence="1" id="KW-0175">Coiled coil</keyword>
<feature type="region of interest" description="Disordered" evidence="2">
    <location>
        <begin position="251"/>
        <end position="312"/>
    </location>
</feature>
<gene>
    <name evidence="3" type="ORF">GAYE_SCF02G2146</name>
</gene>
<comment type="caution">
    <text evidence="3">The sequence shown here is derived from an EMBL/GenBank/DDBJ whole genome shotgun (WGS) entry which is preliminary data.</text>
</comment>
<dbReference type="Proteomes" id="UP001300502">
    <property type="component" value="Unassembled WGS sequence"/>
</dbReference>
<feature type="compositionally biased region" description="Polar residues" evidence="2">
    <location>
        <begin position="492"/>
        <end position="506"/>
    </location>
</feature>
<evidence type="ECO:0000256" key="2">
    <source>
        <dbReference type="SAM" id="MobiDB-lite"/>
    </source>
</evidence>
<feature type="coiled-coil region" evidence="1">
    <location>
        <begin position="567"/>
        <end position="756"/>
    </location>
</feature>
<dbReference type="AlphaFoldDB" id="A0AAV9IA35"/>
<accession>A0AAV9IA35</accession>
<evidence type="ECO:0000313" key="4">
    <source>
        <dbReference type="Proteomes" id="UP001300502"/>
    </source>
</evidence>
<dbReference type="EMBL" id="JANCYU010000022">
    <property type="protein sequence ID" value="KAK4524247.1"/>
    <property type="molecule type" value="Genomic_DNA"/>
</dbReference>
<feature type="compositionally biased region" description="Basic and acidic residues" evidence="2">
    <location>
        <begin position="271"/>
        <end position="282"/>
    </location>
</feature>
<protein>
    <submittedName>
        <fullName evidence="3">Uncharacterized protein</fullName>
    </submittedName>
</protein>
<evidence type="ECO:0000256" key="1">
    <source>
        <dbReference type="SAM" id="Coils"/>
    </source>
</evidence>
<keyword evidence="4" id="KW-1185">Reference proteome</keyword>
<evidence type="ECO:0000313" key="3">
    <source>
        <dbReference type="EMBL" id="KAK4524247.1"/>
    </source>
</evidence>
<name>A0AAV9IA35_9RHOD</name>